<proteinExistence type="predicted"/>
<organism evidence="1 2">
    <name type="scientific">Myceligenerans indicum</name>
    <dbReference type="NCBI Taxonomy" id="2593663"/>
    <lineage>
        <taxon>Bacteria</taxon>
        <taxon>Bacillati</taxon>
        <taxon>Actinomycetota</taxon>
        <taxon>Actinomycetes</taxon>
        <taxon>Micrococcales</taxon>
        <taxon>Promicromonosporaceae</taxon>
        <taxon>Myceligenerans</taxon>
    </lineage>
</organism>
<dbReference type="RefSeq" id="WP_201845260.1">
    <property type="nucleotide sequence ID" value="NZ_JABBYC010000003.1"/>
</dbReference>
<evidence type="ECO:0000313" key="1">
    <source>
        <dbReference type="EMBL" id="MBL0885439.1"/>
    </source>
</evidence>
<protein>
    <submittedName>
        <fullName evidence="1">Uncharacterized protein</fullName>
    </submittedName>
</protein>
<sequence length="221" mass="23062">MTRRLAGFQLRLPESWFEVPDGVPDVTEWARTAAEAMLAAATVPPDTDAGQAVENAPEEAQDDPVAALAEQLVDVAGSVRDTGIRGLETAVLVRRPDLGIVDAMITLVGQQGLGRAEFDAQLTGAVEDSEDAEHVFAGTIDAAVPAGDASGMHLMIGHLRGTMGEGVAVLEERVAMGVFPPGCPDMVEVTAIARSAGVFDDMAQAVVDMMEGLTIELEPVA</sequence>
<dbReference type="EMBL" id="JABBYC010000003">
    <property type="protein sequence ID" value="MBL0885439.1"/>
    <property type="molecule type" value="Genomic_DNA"/>
</dbReference>
<keyword evidence="2" id="KW-1185">Reference proteome</keyword>
<reference evidence="1 2" key="1">
    <citation type="journal article" date="2021" name="Arch. Microbiol.">
        <title>Myceligenerans indicum sp. nov., an actinobacterium isolated from mangrove sediment of Sundarbans, India.</title>
        <authorList>
            <person name="Asha K."/>
            <person name="Bhadury P."/>
        </authorList>
    </citation>
    <scope>NUCLEOTIDE SEQUENCE [LARGE SCALE GENOMIC DNA]</scope>
    <source>
        <strain evidence="1 2">I2</strain>
    </source>
</reference>
<comment type="caution">
    <text evidence="1">The sequence shown here is derived from an EMBL/GenBank/DDBJ whole genome shotgun (WGS) entry which is preliminary data.</text>
</comment>
<dbReference type="Proteomes" id="UP000675409">
    <property type="component" value="Unassembled WGS sequence"/>
</dbReference>
<accession>A0ABS1LH05</accession>
<name>A0ABS1LH05_9MICO</name>
<evidence type="ECO:0000313" key="2">
    <source>
        <dbReference type="Proteomes" id="UP000675409"/>
    </source>
</evidence>
<gene>
    <name evidence="1" type="ORF">HGK34_03940</name>
</gene>